<comment type="subcellular location">
    <subcellularLocation>
        <location evidence="1">Cell outer membrane</location>
        <topology evidence="1">Multi-pass membrane protein</topology>
    </subcellularLocation>
</comment>
<dbReference type="AlphaFoldDB" id="A0A7J0BL63"/>
<dbReference type="GO" id="GO:0015483">
    <property type="term" value="F:long-chain fatty acid transporting porin activity"/>
    <property type="evidence" value="ECO:0007669"/>
    <property type="project" value="TreeGrafter"/>
</dbReference>
<evidence type="ECO:0000313" key="9">
    <source>
        <dbReference type="EMBL" id="GFM34389.1"/>
    </source>
</evidence>
<evidence type="ECO:0000256" key="5">
    <source>
        <dbReference type="ARBA" id="ARBA00022729"/>
    </source>
</evidence>
<dbReference type="Pfam" id="PF03349">
    <property type="entry name" value="Toluene_X"/>
    <property type="match status" value="1"/>
</dbReference>
<feature type="signal peptide" evidence="8">
    <location>
        <begin position="1"/>
        <end position="24"/>
    </location>
</feature>
<comment type="similarity">
    <text evidence="2">Belongs to the OmpP1/FadL family.</text>
</comment>
<keyword evidence="5 8" id="KW-0732">Signal</keyword>
<keyword evidence="10" id="KW-1185">Reference proteome</keyword>
<evidence type="ECO:0000256" key="4">
    <source>
        <dbReference type="ARBA" id="ARBA00022692"/>
    </source>
</evidence>
<sequence length="416" mass="45820">MKRHFISVAAVLMFVLAGISSASASGFALYEYSARGNALGGAVVGRADDPATLATNPAGITQLEGTQVAAGASFIMPNMDVSLNGNQVHGQNNVWIPPHFYLTHKYNDKWAFGVGIYSRFGLGTEFDADWPGRYNVTEALIQSYSINPNVAYKVTDKLSLSVGVEYIDVKLDIQKKANLSPYGLDDMLSQTKAEGAGYALTLGLLYQINDQWKFGAGYHSQAEINAHGDQSFTPNVTLAPGVAFADTNVSGSVVLPDMLNLGLTYYPIKDLSIEVGGTLTRWSTYNELRFEFDDPVGGNLSSTSVKDWKDVWRYNIGVEYKALDWLTLRCGYTYDESPLNSNHLDYLIPGNDRQLYSAGLGFNWKDWTLDLSYTYLWMKGRDYGDVIDSASSKVTVDSHAKNARTDIYGITIGYKF</sequence>
<dbReference type="InterPro" id="IPR005017">
    <property type="entry name" value="OMPP1/FadL/TodX"/>
</dbReference>
<keyword evidence="4" id="KW-0812">Transmembrane</keyword>
<evidence type="ECO:0000256" key="2">
    <source>
        <dbReference type="ARBA" id="ARBA00008163"/>
    </source>
</evidence>
<dbReference type="SUPFAM" id="SSF56935">
    <property type="entry name" value="Porins"/>
    <property type="match status" value="1"/>
</dbReference>
<evidence type="ECO:0000256" key="3">
    <source>
        <dbReference type="ARBA" id="ARBA00022452"/>
    </source>
</evidence>
<name>A0A7J0BL63_9BACT</name>
<dbReference type="PANTHER" id="PTHR35093:SF8">
    <property type="entry name" value="OUTER MEMBRANE PROTEIN NMB0088-RELATED"/>
    <property type="match status" value="1"/>
</dbReference>
<evidence type="ECO:0000256" key="7">
    <source>
        <dbReference type="ARBA" id="ARBA00023237"/>
    </source>
</evidence>
<dbReference type="GO" id="GO:0009279">
    <property type="term" value="C:cell outer membrane"/>
    <property type="evidence" value="ECO:0007669"/>
    <property type="project" value="UniProtKB-SubCell"/>
</dbReference>
<feature type="chain" id="PRO_5029578949" evidence="8">
    <location>
        <begin position="25"/>
        <end position="416"/>
    </location>
</feature>
<evidence type="ECO:0000256" key="6">
    <source>
        <dbReference type="ARBA" id="ARBA00023136"/>
    </source>
</evidence>
<dbReference type="EMBL" id="BLVO01000013">
    <property type="protein sequence ID" value="GFM34389.1"/>
    <property type="molecule type" value="Genomic_DNA"/>
</dbReference>
<evidence type="ECO:0000256" key="1">
    <source>
        <dbReference type="ARBA" id="ARBA00004571"/>
    </source>
</evidence>
<dbReference type="Gene3D" id="2.40.160.60">
    <property type="entry name" value="Outer membrane protein transport protein (OMPP1/FadL/TodX)"/>
    <property type="match status" value="1"/>
</dbReference>
<proteinExistence type="inferred from homology"/>
<dbReference type="PANTHER" id="PTHR35093">
    <property type="entry name" value="OUTER MEMBRANE PROTEIN NMB0088-RELATED"/>
    <property type="match status" value="1"/>
</dbReference>
<protein>
    <submittedName>
        <fullName evidence="9">Membrane protein</fullName>
    </submittedName>
</protein>
<reference evidence="9 10" key="1">
    <citation type="submission" date="2020-05" db="EMBL/GenBank/DDBJ databases">
        <title>Draft genome sequence of Desulfovibrio sp. strain HN2T.</title>
        <authorList>
            <person name="Ueno A."/>
            <person name="Tamazawa S."/>
            <person name="Tamamura S."/>
            <person name="Murakami T."/>
            <person name="Kiyama T."/>
            <person name="Inomata H."/>
            <person name="Amano Y."/>
            <person name="Miyakawa K."/>
            <person name="Tamaki H."/>
            <person name="Naganuma T."/>
            <person name="Kaneko K."/>
        </authorList>
    </citation>
    <scope>NUCLEOTIDE SEQUENCE [LARGE SCALE GENOMIC DNA]</scope>
    <source>
        <strain evidence="9 10">HN2</strain>
    </source>
</reference>
<keyword evidence="7" id="KW-0998">Cell outer membrane</keyword>
<dbReference type="RefSeq" id="WP_174405985.1">
    <property type="nucleotide sequence ID" value="NZ_BLVO01000013.1"/>
</dbReference>
<comment type="caution">
    <text evidence="9">The sequence shown here is derived from an EMBL/GenBank/DDBJ whole genome shotgun (WGS) entry which is preliminary data.</text>
</comment>
<organism evidence="9 10">
    <name type="scientific">Desulfovibrio subterraneus</name>
    <dbReference type="NCBI Taxonomy" id="2718620"/>
    <lineage>
        <taxon>Bacteria</taxon>
        <taxon>Pseudomonadati</taxon>
        <taxon>Thermodesulfobacteriota</taxon>
        <taxon>Desulfovibrionia</taxon>
        <taxon>Desulfovibrionales</taxon>
        <taxon>Desulfovibrionaceae</taxon>
        <taxon>Desulfovibrio</taxon>
    </lineage>
</organism>
<keyword evidence="6" id="KW-0472">Membrane</keyword>
<dbReference type="Proteomes" id="UP000503840">
    <property type="component" value="Unassembled WGS sequence"/>
</dbReference>
<evidence type="ECO:0000256" key="8">
    <source>
        <dbReference type="SAM" id="SignalP"/>
    </source>
</evidence>
<evidence type="ECO:0000313" key="10">
    <source>
        <dbReference type="Proteomes" id="UP000503840"/>
    </source>
</evidence>
<keyword evidence="3" id="KW-1134">Transmembrane beta strand</keyword>
<gene>
    <name evidence="9" type="ORF">DSM101010T_27540</name>
</gene>
<accession>A0A7J0BL63</accession>